<protein>
    <submittedName>
        <fullName evidence="4">BESS domain-containing protein</fullName>
    </submittedName>
</protein>
<gene>
    <name evidence="2" type="ORF">TCLT_LOCUS5100</name>
</gene>
<dbReference type="AlphaFoldDB" id="A0A0N5CXI4"/>
<evidence type="ECO:0000313" key="2">
    <source>
        <dbReference type="EMBL" id="VDN02304.1"/>
    </source>
</evidence>
<dbReference type="OMA" id="NWMDYEN"/>
<evidence type="ECO:0000313" key="4">
    <source>
        <dbReference type="WBParaSite" id="TCLT_0000511101-mRNA-1"/>
    </source>
</evidence>
<dbReference type="WBParaSite" id="TCLT_0000511101-mRNA-1">
    <property type="protein sequence ID" value="TCLT_0000511101-mRNA-1"/>
    <property type="gene ID" value="TCLT_0000511101"/>
</dbReference>
<feature type="compositionally biased region" description="Low complexity" evidence="1">
    <location>
        <begin position="43"/>
        <end position="56"/>
    </location>
</feature>
<dbReference type="EMBL" id="UYYF01004320">
    <property type="protein sequence ID" value="VDN02304.1"/>
    <property type="molecule type" value="Genomic_DNA"/>
</dbReference>
<evidence type="ECO:0000313" key="3">
    <source>
        <dbReference type="Proteomes" id="UP000276776"/>
    </source>
</evidence>
<reference evidence="2 3" key="2">
    <citation type="submission" date="2018-11" db="EMBL/GenBank/DDBJ databases">
        <authorList>
            <consortium name="Pathogen Informatics"/>
        </authorList>
    </citation>
    <scope>NUCLEOTIDE SEQUENCE [LARGE SCALE GENOMIC DNA]</scope>
</reference>
<sequence>MNNSTENSISGEANNNVDGNIQIINWESSVDNWMDYRNENQRDSGTSSSDGVGTSDARNSSTVSNNVNIFDALLQAIDRNEIANRPDLQTRLKIMNWLCVKDEIDRTVSSQIVQLSDF</sequence>
<dbReference type="Proteomes" id="UP000276776">
    <property type="component" value="Unassembled WGS sequence"/>
</dbReference>
<dbReference type="OrthoDB" id="5850829at2759"/>
<feature type="region of interest" description="Disordered" evidence="1">
    <location>
        <begin position="35"/>
        <end position="62"/>
    </location>
</feature>
<name>A0A0N5CXI4_THECL</name>
<proteinExistence type="predicted"/>
<accession>A0A0N5CXI4</accession>
<evidence type="ECO:0000256" key="1">
    <source>
        <dbReference type="SAM" id="MobiDB-lite"/>
    </source>
</evidence>
<keyword evidence="3" id="KW-1185">Reference proteome</keyword>
<organism evidence="4">
    <name type="scientific">Thelazia callipaeda</name>
    <name type="common">Oriental eyeworm</name>
    <name type="synonym">Parasitic nematode</name>
    <dbReference type="NCBI Taxonomy" id="103827"/>
    <lineage>
        <taxon>Eukaryota</taxon>
        <taxon>Metazoa</taxon>
        <taxon>Ecdysozoa</taxon>
        <taxon>Nematoda</taxon>
        <taxon>Chromadorea</taxon>
        <taxon>Rhabditida</taxon>
        <taxon>Spirurina</taxon>
        <taxon>Spiruromorpha</taxon>
        <taxon>Thelazioidea</taxon>
        <taxon>Thelaziidae</taxon>
        <taxon>Thelazia</taxon>
    </lineage>
</organism>
<reference evidence="4" key="1">
    <citation type="submission" date="2017-02" db="UniProtKB">
        <authorList>
            <consortium name="WormBaseParasite"/>
        </authorList>
    </citation>
    <scope>IDENTIFICATION</scope>
</reference>
<dbReference type="STRING" id="103827.A0A0N5CXI4"/>